<evidence type="ECO:0000313" key="2">
    <source>
        <dbReference type="Proteomes" id="UP000660339"/>
    </source>
</evidence>
<reference evidence="1" key="1">
    <citation type="submission" date="2021-01" db="EMBL/GenBank/DDBJ databases">
        <title>Whole genome shotgun sequence of Catellatospora methionotrophica NBRC 14553.</title>
        <authorList>
            <person name="Komaki H."/>
            <person name="Tamura T."/>
        </authorList>
    </citation>
    <scope>NUCLEOTIDE SEQUENCE</scope>
    <source>
        <strain evidence="1">NBRC 14553</strain>
    </source>
</reference>
<proteinExistence type="predicted"/>
<gene>
    <name evidence="1" type="ORF">Cme02nite_13320</name>
</gene>
<dbReference type="EMBL" id="BONJ01000004">
    <property type="protein sequence ID" value="GIG13000.1"/>
    <property type="molecule type" value="Genomic_DNA"/>
</dbReference>
<accession>A0A8J3LEM5</accession>
<protein>
    <submittedName>
        <fullName evidence="1">Uncharacterized protein</fullName>
    </submittedName>
</protein>
<sequence>MAVRAQYPTSAMRAMTSTATTAVITMSRRVPILSTSGSVRCRVVAIKDRGIINGCSPTPPPV</sequence>
<name>A0A8J3LEM5_9ACTN</name>
<organism evidence="1 2">
    <name type="scientific">Catellatospora methionotrophica</name>
    <dbReference type="NCBI Taxonomy" id="121620"/>
    <lineage>
        <taxon>Bacteria</taxon>
        <taxon>Bacillati</taxon>
        <taxon>Actinomycetota</taxon>
        <taxon>Actinomycetes</taxon>
        <taxon>Micromonosporales</taxon>
        <taxon>Micromonosporaceae</taxon>
        <taxon>Catellatospora</taxon>
    </lineage>
</organism>
<evidence type="ECO:0000313" key="1">
    <source>
        <dbReference type="EMBL" id="GIG13000.1"/>
    </source>
</evidence>
<comment type="caution">
    <text evidence="1">The sequence shown here is derived from an EMBL/GenBank/DDBJ whole genome shotgun (WGS) entry which is preliminary data.</text>
</comment>
<dbReference type="AlphaFoldDB" id="A0A8J3LEM5"/>
<dbReference type="Proteomes" id="UP000660339">
    <property type="component" value="Unassembled WGS sequence"/>
</dbReference>
<keyword evidence="2" id="KW-1185">Reference proteome</keyword>